<evidence type="ECO:0000313" key="2">
    <source>
        <dbReference type="Proteomes" id="UP000005824"/>
    </source>
</evidence>
<sequence>MAIPNNIDLDIVTRAVLGDLEHVMRGWTGGWPTEETAFMNRFTEALRTRHDECDIGLTSPVYVSTRLIPLHRRGPDATDLFGADLAVTVHPPNGRFTKTAFFQFKKSANCKLRLRREQLNAACVDDRIKVRSFVVALDEMRHNVRIASVQSLLDQFPSGPLSRGYNSSSWMPVGVWLSRWLSCEEAPTSDRMDQNSVEGLLIKYAAGHGEQEVIWDADRLSGEPRPFPDGYTPARVWVLTDFDNQAETNEIFVPA</sequence>
<dbReference type="EMBL" id="ABVL01000017">
    <property type="protein sequence ID" value="EDY17701.1"/>
    <property type="molecule type" value="Genomic_DNA"/>
</dbReference>
<proteinExistence type="predicted"/>
<accession>B4D750</accession>
<evidence type="ECO:0000313" key="1">
    <source>
        <dbReference type="EMBL" id="EDY17701.1"/>
    </source>
</evidence>
<name>B4D750_9BACT</name>
<reference evidence="1 2" key="1">
    <citation type="journal article" date="2011" name="J. Bacteriol.">
        <title>Genome sequence of Chthoniobacter flavus Ellin428, an aerobic heterotrophic soil bacterium.</title>
        <authorList>
            <person name="Kant R."/>
            <person name="van Passel M.W."/>
            <person name="Palva A."/>
            <person name="Lucas S."/>
            <person name="Lapidus A."/>
            <person name="Glavina Del Rio T."/>
            <person name="Dalin E."/>
            <person name="Tice H."/>
            <person name="Bruce D."/>
            <person name="Goodwin L."/>
            <person name="Pitluck S."/>
            <person name="Larimer F.W."/>
            <person name="Land M.L."/>
            <person name="Hauser L."/>
            <person name="Sangwan P."/>
            <person name="de Vos W.M."/>
            <person name="Janssen P.H."/>
            <person name="Smidt H."/>
        </authorList>
    </citation>
    <scope>NUCLEOTIDE SEQUENCE [LARGE SCALE GENOMIC DNA]</scope>
    <source>
        <strain evidence="1 2">Ellin428</strain>
    </source>
</reference>
<protein>
    <submittedName>
        <fullName evidence="1">Uncharacterized protein</fullName>
    </submittedName>
</protein>
<gene>
    <name evidence="1" type="ORF">CfE428DRAFT_4740</name>
</gene>
<dbReference type="InParanoid" id="B4D750"/>
<dbReference type="AlphaFoldDB" id="B4D750"/>
<keyword evidence="2" id="KW-1185">Reference proteome</keyword>
<comment type="caution">
    <text evidence="1">The sequence shown here is derived from an EMBL/GenBank/DDBJ whole genome shotgun (WGS) entry which is preliminary data.</text>
</comment>
<dbReference type="Proteomes" id="UP000005824">
    <property type="component" value="Unassembled WGS sequence"/>
</dbReference>
<organism evidence="1 2">
    <name type="scientific">Chthoniobacter flavus Ellin428</name>
    <dbReference type="NCBI Taxonomy" id="497964"/>
    <lineage>
        <taxon>Bacteria</taxon>
        <taxon>Pseudomonadati</taxon>
        <taxon>Verrucomicrobiota</taxon>
        <taxon>Spartobacteria</taxon>
        <taxon>Chthoniobacterales</taxon>
        <taxon>Chthoniobacteraceae</taxon>
        <taxon>Chthoniobacter</taxon>
    </lineage>
</organism>